<reference evidence="1 2" key="1">
    <citation type="submission" date="2014-06" db="EMBL/GenBank/DDBJ databases">
        <authorList>
            <person name="Swart Estienne"/>
        </authorList>
    </citation>
    <scope>NUCLEOTIDE SEQUENCE [LARGE SCALE GENOMIC DNA]</scope>
    <source>
        <strain evidence="1 2">130c</strain>
    </source>
</reference>
<evidence type="ECO:0000313" key="1">
    <source>
        <dbReference type="EMBL" id="CDW83201.1"/>
    </source>
</evidence>
<protein>
    <submittedName>
        <fullName evidence="1">Uncharacterized protein</fullName>
    </submittedName>
</protein>
<dbReference type="AlphaFoldDB" id="A0A078AMQ7"/>
<organism evidence="1 2">
    <name type="scientific">Stylonychia lemnae</name>
    <name type="common">Ciliate</name>
    <dbReference type="NCBI Taxonomy" id="5949"/>
    <lineage>
        <taxon>Eukaryota</taxon>
        <taxon>Sar</taxon>
        <taxon>Alveolata</taxon>
        <taxon>Ciliophora</taxon>
        <taxon>Intramacronucleata</taxon>
        <taxon>Spirotrichea</taxon>
        <taxon>Stichotrichia</taxon>
        <taxon>Sporadotrichida</taxon>
        <taxon>Oxytrichidae</taxon>
        <taxon>Stylonychinae</taxon>
        <taxon>Stylonychia</taxon>
    </lineage>
</organism>
<proteinExistence type="predicted"/>
<dbReference type="Proteomes" id="UP000039865">
    <property type="component" value="Unassembled WGS sequence"/>
</dbReference>
<dbReference type="InParanoid" id="A0A078AMQ7"/>
<sequence length="87" mass="9909">MFTTECKRTLIAYNIIRLPAPNSNCETTSSQFSGYYIDSSENAKILNQIRTIQAVYKRPDATPYSILETNPIAKKRGLLKQKTDQVH</sequence>
<evidence type="ECO:0000313" key="2">
    <source>
        <dbReference type="Proteomes" id="UP000039865"/>
    </source>
</evidence>
<gene>
    <name evidence="1" type="primary">Contig11630.g12453</name>
    <name evidence="1" type="ORF">STYLEM_12243</name>
</gene>
<accession>A0A078AMQ7</accession>
<keyword evidence="2" id="KW-1185">Reference proteome</keyword>
<dbReference type="EMBL" id="CCKQ01011633">
    <property type="protein sequence ID" value="CDW83201.1"/>
    <property type="molecule type" value="Genomic_DNA"/>
</dbReference>
<name>A0A078AMQ7_STYLE</name>